<evidence type="ECO:0000256" key="6">
    <source>
        <dbReference type="SAM" id="SignalP"/>
    </source>
</evidence>
<keyword evidence="7" id="KW-1185">Reference proteome</keyword>
<dbReference type="InterPro" id="IPR044965">
    <property type="entry name" value="Glyco_hydro_17_plant"/>
</dbReference>
<dbReference type="PROSITE" id="PS00587">
    <property type="entry name" value="GLYCOSYL_HYDROL_F17"/>
    <property type="match status" value="1"/>
</dbReference>
<dbReference type="OrthoDB" id="941679at2759"/>
<dbReference type="RefSeq" id="XP_027069762.2">
    <property type="nucleotide sequence ID" value="XM_027213961.2"/>
</dbReference>
<evidence type="ECO:0000256" key="5">
    <source>
        <dbReference type="RuleBase" id="RU004336"/>
    </source>
</evidence>
<sequence>MVLATTTMMLFPIAIAGDKIDIGVCYGMVADNLPPAAEVIALYKKYSIGKLRLFDPNRDALQALKGSDIDVTLGVKNEDIPNIAASVDGARSWFTTNLQPYTNDITFAFVSVGNEAIPGEFADSIAPAMKNLQSVLSDDNLNGITVTTSVSTAVLGTSFPPSASVFSDDAKGAIVDVLNFLTIKGSPLMVNVYPYFAYASDPVHVRQDYALFTATDAVVVDGNLTYHNLFDATVDAVYWAMEKEGVHNVGVAVSESGWPSAGKGNFTTPKLASTYNKHFKQHILSKAGTPKRPGAHIEGFIFAMFNEDLKPAGVEQNWGLFYPNMKPVYPVF</sequence>
<proteinExistence type="inferred from homology"/>
<keyword evidence="2 5" id="KW-0378">Hydrolase</keyword>
<evidence type="ECO:0000256" key="4">
    <source>
        <dbReference type="RuleBase" id="RU004335"/>
    </source>
</evidence>
<dbReference type="Gene3D" id="3.20.20.80">
    <property type="entry name" value="Glycosidases"/>
    <property type="match status" value="1"/>
</dbReference>
<accession>A0A6P6SV14</accession>
<evidence type="ECO:0000313" key="7">
    <source>
        <dbReference type="Proteomes" id="UP001652660"/>
    </source>
</evidence>
<dbReference type="GeneID" id="113695015"/>
<evidence type="ECO:0000313" key="8">
    <source>
        <dbReference type="RefSeq" id="XP_027069762.2"/>
    </source>
</evidence>
<reference evidence="8" key="2">
    <citation type="submission" date="2025-08" db="UniProtKB">
        <authorList>
            <consortium name="RefSeq"/>
        </authorList>
    </citation>
    <scope>IDENTIFICATION</scope>
    <source>
        <tissue evidence="8">Leaves</tissue>
    </source>
</reference>
<dbReference type="InterPro" id="IPR017853">
    <property type="entry name" value="GH"/>
</dbReference>
<evidence type="ECO:0000256" key="1">
    <source>
        <dbReference type="ARBA" id="ARBA00008773"/>
    </source>
</evidence>
<dbReference type="Pfam" id="PF00332">
    <property type="entry name" value="Glyco_hydro_17"/>
    <property type="match status" value="1"/>
</dbReference>
<evidence type="ECO:0000256" key="2">
    <source>
        <dbReference type="ARBA" id="ARBA00022801"/>
    </source>
</evidence>
<gene>
    <name evidence="8" type="primary">LOC113695015</name>
</gene>
<feature type="chain" id="PRO_5046493858" evidence="6">
    <location>
        <begin position="17"/>
        <end position="332"/>
    </location>
</feature>
<keyword evidence="6" id="KW-0732">Signal</keyword>
<dbReference type="InterPro" id="IPR000490">
    <property type="entry name" value="Glyco_hydro_17"/>
</dbReference>
<dbReference type="SUPFAM" id="SSF51445">
    <property type="entry name" value="(Trans)glycosidases"/>
    <property type="match status" value="1"/>
</dbReference>
<name>A0A6P6SV14_COFAR</name>
<organism evidence="7 8">
    <name type="scientific">Coffea arabica</name>
    <name type="common">Arabian coffee</name>
    <dbReference type="NCBI Taxonomy" id="13443"/>
    <lineage>
        <taxon>Eukaryota</taxon>
        <taxon>Viridiplantae</taxon>
        <taxon>Streptophyta</taxon>
        <taxon>Embryophyta</taxon>
        <taxon>Tracheophyta</taxon>
        <taxon>Spermatophyta</taxon>
        <taxon>Magnoliopsida</taxon>
        <taxon>eudicotyledons</taxon>
        <taxon>Gunneridae</taxon>
        <taxon>Pentapetalae</taxon>
        <taxon>asterids</taxon>
        <taxon>lamiids</taxon>
        <taxon>Gentianales</taxon>
        <taxon>Rubiaceae</taxon>
        <taxon>Ixoroideae</taxon>
        <taxon>Gardenieae complex</taxon>
        <taxon>Bertiereae - Coffeeae clade</taxon>
        <taxon>Coffeeae</taxon>
        <taxon>Coffea</taxon>
    </lineage>
</organism>
<dbReference type="Proteomes" id="UP001652660">
    <property type="component" value="Chromosome 6e"/>
</dbReference>
<reference evidence="7" key="1">
    <citation type="journal article" date="2025" name="Foods">
        <title>Unveiling the Microbial Signatures of Arabica Coffee Cherries: Insights into Ripeness Specific Diversity, Functional Traits, and Implications for Quality and Safety.</title>
        <authorList>
            <consortium name="RefSeq"/>
            <person name="Tenea G.N."/>
            <person name="Cifuentes V."/>
            <person name="Reyes P."/>
            <person name="Cevallos-Vallejos M."/>
        </authorList>
    </citation>
    <scope>NUCLEOTIDE SEQUENCE [LARGE SCALE GENOMIC DNA]</scope>
</reference>
<protein>
    <submittedName>
        <fullName evidence="8">Probable glucan endo-1,3-beta-glucosidase BG4</fullName>
    </submittedName>
</protein>
<keyword evidence="3 5" id="KW-0326">Glycosidase</keyword>
<dbReference type="PANTHER" id="PTHR32227">
    <property type="entry name" value="GLUCAN ENDO-1,3-BETA-GLUCOSIDASE BG1-RELATED-RELATED"/>
    <property type="match status" value="1"/>
</dbReference>
<evidence type="ECO:0000256" key="3">
    <source>
        <dbReference type="ARBA" id="ARBA00023295"/>
    </source>
</evidence>
<feature type="signal peptide" evidence="6">
    <location>
        <begin position="1"/>
        <end position="16"/>
    </location>
</feature>
<comment type="similarity">
    <text evidence="1 4">Belongs to the glycosyl hydrolase 17 family.</text>
</comment>